<dbReference type="PANTHER" id="PTHR43280:SF2">
    <property type="entry name" value="HTH-TYPE TRANSCRIPTIONAL REGULATOR EXSA"/>
    <property type="match status" value="1"/>
</dbReference>
<proteinExistence type="predicted"/>
<evidence type="ECO:0000313" key="5">
    <source>
        <dbReference type="EMBL" id="HJC42425.1"/>
    </source>
</evidence>
<evidence type="ECO:0000256" key="3">
    <source>
        <dbReference type="ARBA" id="ARBA00023163"/>
    </source>
</evidence>
<dbReference type="PRINTS" id="PR00032">
    <property type="entry name" value="HTHARAC"/>
</dbReference>
<dbReference type="EMBL" id="DWWI01000043">
    <property type="protein sequence ID" value="HJC42425.1"/>
    <property type="molecule type" value="Genomic_DNA"/>
</dbReference>
<dbReference type="InterPro" id="IPR009057">
    <property type="entry name" value="Homeodomain-like_sf"/>
</dbReference>
<dbReference type="PANTHER" id="PTHR43280">
    <property type="entry name" value="ARAC-FAMILY TRANSCRIPTIONAL REGULATOR"/>
    <property type="match status" value="1"/>
</dbReference>
<reference evidence="5" key="1">
    <citation type="journal article" date="2021" name="PeerJ">
        <title>Extensive microbial diversity within the chicken gut microbiome revealed by metagenomics and culture.</title>
        <authorList>
            <person name="Gilroy R."/>
            <person name="Ravi A."/>
            <person name="Getino M."/>
            <person name="Pursley I."/>
            <person name="Horton D.L."/>
            <person name="Alikhan N.F."/>
            <person name="Baker D."/>
            <person name="Gharbi K."/>
            <person name="Hall N."/>
            <person name="Watson M."/>
            <person name="Adriaenssens E.M."/>
            <person name="Foster-Nyarko E."/>
            <person name="Jarju S."/>
            <person name="Secka A."/>
            <person name="Antonio M."/>
            <person name="Oren A."/>
            <person name="Chaudhuri R.R."/>
            <person name="La Ragione R."/>
            <person name="Hildebrand F."/>
            <person name="Pallen M.J."/>
        </authorList>
    </citation>
    <scope>NUCLEOTIDE SEQUENCE</scope>
    <source>
        <strain evidence="5">CHK165-2605</strain>
    </source>
</reference>
<dbReference type="AlphaFoldDB" id="A0A9D2P3Z7"/>
<evidence type="ECO:0000259" key="4">
    <source>
        <dbReference type="PROSITE" id="PS01124"/>
    </source>
</evidence>
<dbReference type="InterPro" id="IPR020449">
    <property type="entry name" value="Tscrpt_reg_AraC-type_HTH"/>
</dbReference>
<dbReference type="Pfam" id="PF12833">
    <property type="entry name" value="HTH_18"/>
    <property type="match status" value="1"/>
</dbReference>
<dbReference type="InterPro" id="IPR018060">
    <property type="entry name" value="HTH_AraC"/>
</dbReference>
<dbReference type="PROSITE" id="PS00041">
    <property type="entry name" value="HTH_ARAC_FAMILY_1"/>
    <property type="match status" value="1"/>
</dbReference>
<keyword evidence="2" id="KW-0238">DNA-binding</keyword>
<comment type="caution">
    <text evidence="5">The sequence shown here is derived from an EMBL/GenBank/DDBJ whole genome shotgun (WGS) entry which is preliminary data.</text>
</comment>
<dbReference type="GO" id="GO:0003700">
    <property type="term" value="F:DNA-binding transcription factor activity"/>
    <property type="evidence" value="ECO:0007669"/>
    <property type="project" value="InterPro"/>
</dbReference>
<dbReference type="Proteomes" id="UP000823895">
    <property type="component" value="Unassembled WGS sequence"/>
</dbReference>
<gene>
    <name evidence="5" type="ORF">H9756_01895</name>
</gene>
<dbReference type="InterPro" id="IPR018062">
    <property type="entry name" value="HTH_AraC-typ_CS"/>
</dbReference>
<sequence length="404" mass="46748">MPDRFFYEQMVNMMCSPLYIYNIEGILLDKIGGDDKEWWVWLGYDRDRAAGILKERKSYPAIYTGKDGYTAAVLYSEDADRVLAAGPVMLAPADDKKYDARGRKRFLVEKKDDMPAACSLSTFVSGCLLLYWKLTGIEMPEAELWQHNKENYEKIRLIRKRLSDDMFFRQENFGKHNPGEQELRELESIENGDREALARSISETYEGSIGILAKDPLRHYKNVAIGNITLASRAAVRGGVSLENSYSMADSMIQQVEEINSIPEVENFKRECQYLYAEAVKNEKERGIADAGKNPLIGKVKDYIFSHLHDKIKVSDIADKLGVNPNYLTSVFNKSEKIPLKKYILQEKIRRSQNLLKYSDYHIQEIGFYLGFSSQSHFTRQFQEITGMTPNEYRKKYGYREKWK</sequence>
<evidence type="ECO:0000313" key="6">
    <source>
        <dbReference type="Proteomes" id="UP000823895"/>
    </source>
</evidence>
<keyword evidence="1" id="KW-0805">Transcription regulation</keyword>
<protein>
    <submittedName>
        <fullName evidence="5">AraC family transcriptional regulator</fullName>
    </submittedName>
</protein>
<evidence type="ECO:0000256" key="1">
    <source>
        <dbReference type="ARBA" id="ARBA00023015"/>
    </source>
</evidence>
<accession>A0A9D2P3Z7</accession>
<feature type="domain" description="HTH araC/xylS-type" evidence="4">
    <location>
        <begin position="298"/>
        <end position="396"/>
    </location>
</feature>
<evidence type="ECO:0000256" key="2">
    <source>
        <dbReference type="ARBA" id="ARBA00023125"/>
    </source>
</evidence>
<dbReference type="SMART" id="SM00342">
    <property type="entry name" value="HTH_ARAC"/>
    <property type="match status" value="1"/>
</dbReference>
<dbReference type="GO" id="GO:0043565">
    <property type="term" value="F:sequence-specific DNA binding"/>
    <property type="evidence" value="ECO:0007669"/>
    <property type="project" value="InterPro"/>
</dbReference>
<dbReference type="Gene3D" id="1.10.10.60">
    <property type="entry name" value="Homeodomain-like"/>
    <property type="match status" value="2"/>
</dbReference>
<keyword evidence="3" id="KW-0804">Transcription</keyword>
<name>A0A9D2P3Z7_9FIRM</name>
<dbReference type="PROSITE" id="PS01124">
    <property type="entry name" value="HTH_ARAC_FAMILY_2"/>
    <property type="match status" value="1"/>
</dbReference>
<organism evidence="5 6">
    <name type="scientific">Candidatus Mediterraneibacter gallistercoris</name>
    <dbReference type="NCBI Taxonomy" id="2838671"/>
    <lineage>
        <taxon>Bacteria</taxon>
        <taxon>Bacillati</taxon>
        <taxon>Bacillota</taxon>
        <taxon>Clostridia</taxon>
        <taxon>Lachnospirales</taxon>
        <taxon>Lachnospiraceae</taxon>
        <taxon>Mediterraneibacter</taxon>
    </lineage>
</organism>
<reference evidence="5" key="2">
    <citation type="submission" date="2021-04" db="EMBL/GenBank/DDBJ databases">
        <authorList>
            <person name="Gilroy R."/>
        </authorList>
    </citation>
    <scope>NUCLEOTIDE SEQUENCE</scope>
    <source>
        <strain evidence="5">CHK165-2605</strain>
    </source>
</reference>
<dbReference type="SUPFAM" id="SSF46689">
    <property type="entry name" value="Homeodomain-like"/>
    <property type="match status" value="2"/>
</dbReference>